<dbReference type="EMBL" id="CP002530">
    <property type="protein sequence ID" value="ADY36845.1"/>
    <property type="molecule type" value="Genomic_DNA"/>
</dbReference>
<dbReference type="HOGENOM" id="CLU_2785313_0_0_10"/>
<gene>
    <name evidence="1" type="ordered locus">Bacsa_2296</name>
</gene>
<dbReference type="Proteomes" id="UP000007486">
    <property type="component" value="Chromosome"/>
</dbReference>
<protein>
    <submittedName>
        <fullName evidence="1">Uncharacterized protein</fullName>
    </submittedName>
</protein>
<accession>F0R6F7</accession>
<evidence type="ECO:0000313" key="1">
    <source>
        <dbReference type="EMBL" id="ADY36845.1"/>
    </source>
</evidence>
<organism evidence="1 2">
    <name type="scientific">Phocaeicola salanitronis (strain DSM 18170 / JCM 13657 / CCUG 60908 / BL78)</name>
    <name type="common">Bacteroides salanitronis</name>
    <dbReference type="NCBI Taxonomy" id="667015"/>
    <lineage>
        <taxon>Bacteria</taxon>
        <taxon>Pseudomonadati</taxon>
        <taxon>Bacteroidota</taxon>
        <taxon>Bacteroidia</taxon>
        <taxon>Bacteroidales</taxon>
        <taxon>Bacteroidaceae</taxon>
        <taxon>Phocaeicola</taxon>
    </lineage>
</organism>
<name>F0R6F7_PHOSB</name>
<evidence type="ECO:0000313" key="2">
    <source>
        <dbReference type="Proteomes" id="UP000007486"/>
    </source>
</evidence>
<proteinExistence type="predicted"/>
<dbReference type="KEGG" id="bsa:Bacsa_2296"/>
<reference evidence="1 2" key="1">
    <citation type="journal article" date="2011" name="Stand. Genomic Sci.">
        <title>Complete genome sequence of Bacteroides salanitronis type strain (BL78).</title>
        <authorList>
            <person name="Gronow S."/>
            <person name="Held B."/>
            <person name="Lucas S."/>
            <person name="Lapidus A."/>
            <person name="Del Rio T.G."/>
            <person name="Nolan M."/>
            <person name="Tice H."/>
            <person name="Deshpande S."/>
            <person name="Cheng J.F."/>
            <person name="Pitluck S."/>
            <person name="Liolios K."/>
            <person name="Pagani I."/>
            <person name="Ivanova N."/>
            <person name="Mavromatis K."/>
            <person name="Pati A."/>
            <person name="Tapia R."/>
            <person name="Han C."/>
            <person name="Goodwin L."/>
            <person name="Chen A."/>
            <person name="Palaniappan K."/>
            <person name="Land M."/>
            <person name="Hauser L."/>
            <person name="Chang Y.J."/>
            <person name="Jeffries C.D."/>
            <person name="Brambilla E.M."/>
            <person name="Rohde M."/>
            <person name="Goker M."/>
            <person name="Detter J.C."/>
            <person name="Woyke T."/>
            <person name="Bristow J."/>
            <person name="Markowitz V."/>
            <person name="Hugenholtz P."/>
            <person name="Kyrpides N.C."/>
            <person name="Klenk H.P."/>
            <person name="Eisen J.A."/>
        </authorList>
    </citation>
    <scope>NUCLEOTIDE SEQUENCE [LARGE SCALE GENOMIC DNA]</scope>
    <source>
        <strain evidence="1 2">DSM 18170</strain>
    </source>
</reference>
<keyword evidence="2" id="KW-1185">Reference proteome</keyword>
<sequence length="68" mass="8050">MKTYTCFIRRNAYGHNRTNYPNIEPESFITGLNIFFSTKNKAVQEKVFNFACYQPLVNSKRKENKIKP</sequence>
<dbReference type="STRING" id="667015.Bacsa_2296"/>
<dbReference type="AlphaFoldDB" id="F0R6F7"/>